<evidence type="ECO:0000256" key="5">
    <source>
        <dbReference type="SAM" id="MobiDB-lite"/>
    </source>
</evidence>
<comment type="caution">
    <text evidence="7">The sequence shown here is derived from an EMBL/GenBank/DDBJ whole genome shotgun (WGS) entry which is preliminary data.</text>
</comment>
<evidence type="ECO:0000313" key="7">
    <source>
        <dbReference type="EMBL" id="MDQ0532257.1"/>
    </source>
</evidence>
<feature type="transmembrane region" description="Helical" evidence="6">
    <location>
        <begin position="121"/>
        <end position="141"/>
    </location>
</feature>
<evidence type="ECO:0000256" key="4">
    <source>
        <dbReference type="ARBA" id="ARBA00023136"/>
    </source>
</evidence>
<dbReference type="InterPro" id="IPR027469">
    <property type="entry name" value="Cation_efflux_TMD_sf"/>
</dbReference>
<evidence type="ECO:0000256" key="6">
    <source>
        <dbReference type="SAM" id="Phobius"/>
    </source>
</evidence>
<sequence length="218" mass="21491">MDGGCGGGACGGGKRGGGPPGGGRPGFRYTMRMAMAVNALLGALLVSAAGATQAVTLWAAALLVLNHAVAHAVTMLATGGAPEWRARLPALHGMALAVAAIAVVVVAGRAIATLAMPDVPLASLALLLAMAVGVAASTLLFAGRRGTLTLRTVWLCSRRDLVPLAAGLAGLGGSWLLLDGWPDALAGAAMAASLLPPAWGLLRGPLGLSSQASGRAPR</sequence>
<evidence type="ECO:0000256" key="2">
    <source>
        <dbReference type="ARBA" id="ARBA00022692"/>
    </source>
</evidence>
<evidence type="ECO:0000256" key="3">
    <source>
        <dbReference type="ARBA" id="ARBA00022989"/>
    </source>
</evidence>
<accession>A0ABU0MFN4</accession>
<keyword evidence="8" id="KW-1185">Reference proteome</keyword>
<evidence type="ECO:0000256" key="1">
    <source>
        <dbReference type="ARBA" id="ARBA00004141"/>
    </source>
</evidence>
<feature type="transmembrane region" description="Helical" evidence="6">
    <location>
        <begin position="33"/>
        <end position="51"/>
    </location>
</feature>
<keyword evidence="3 6" id="KW-1133">Transmembrane helix</keyword>
<comment type="subcellular location">
    <subcellularLocation>
        <location evidence="1">Membrane</location>
        <topology evidence="1">Multi-pass membrane protein</topology>
    </subcellularLocation>
</comment>
<protein>
    <submittedName>
        <fullName evidence="7">Uncharacterized protein</fullName>
    </submittedName>
</protein>
<dbReference type="SUPFAM" id="SSF161111">
    <property type="entry name" value="Cation efflux protein transmembrane domain-like"/>
    <property type="match status" value="1"/>
</dbReference>
<dbReference type="EMBL" id="JAUSVU010000003">
    <property type="protein sequence ID" value="MDQ0532257.1"/>
    <property type="molecule type" value="Genomic_DNA"/>
</dbReference>
<organism evidence="7 8">
    <name type="scientific">Azospirillum picis</name>
    <dbReference type="NCBI Taxonomy" id="488438"/>
    <lineage>
        <taxon>Bacteria</taxon>
        <taxon>Pseudomonadati</taxon>
        <taxon>Pseudomonadota</taxon>
        <taxon>Alphaproteobacteria</taxon>
        <taxon>Rhodospirillales</taxon>
        <taxon>Azospirillaceae</taxon>
        <taxon>Azospirillum</taxon>
    </lineage>
</organism>
<gene>
    <name evidence="7" type="ORF">QO018_001101</name>
</gene>
<feature type="transmembrane region" description="Helical" evidence="6">
    <location>
        <begin position="90"/>
        <end position="115"/>
    </location>
</feature>
<feature type="region of interest" description="Disordered" evidence="5">
    <location>
        <begin position="1"/>
        <end position="22"/>
    </location>
</feature>
<proteinExistence type="predicted"/>
<evidence type="ECO:0000313" key="8">
    <source>
        <dbReference type="Proteomes" id="UP001244552"/>
    </source>
</evidence>
<keyword evidence="4 6" id="KW-0472">Membrane</keyword>
<feature type="transmembrane region" description="Helical" evidence="6">
    <location>
        <begin position="57"/>
        <end position="78"/>
    </location>
</feature>
<keyword evidence="2 6" id="KW-0812">Transmembrane</keyword>
<dbReference type="Proteomes" id="UP001244552">
    <property type="component" value="Unassembled WGS sequence"/>
</dbReference>
<dbReference type="RefSeq" id="WP_209980099.1">
    <property type="nucleotide sequence ID" value="NZ_JAGINO010000003.1"/>
</dbReference>
<reference evidence="7 8" key="1">
    <citation type="submission" date="2023-07" db="EMBL/GenBank/DDBJ databases">
        <title>Genomic Encyclopedia of Type Strains, Phase IV (KMG-IV): sequencing the most valuable type-strain genomes for metagenomic binning, comparative biology and taxonomic classification.</title>
        <authorList>
            <person name="Goeker M."/>
        </authorList>
    </citation>
    <scope>NUCLEOTIDE SEQUENCE [LARGE SCALE GENOMIC DNA]</scope>
    <source>
        <strain evidence="7 8">DSM 19922</strain>
    </source>
</reference>
<name>A0ABU0MFN4_9PROT</name>